<evidence type="ECO:0000256" key="2">
    <source>
        <dbReference type="ARBA" id="ARBA00022679"/>
    </source>
</evidence>
<dbReference type="GO" id="GO:0006749">
    <property type="term" value="P:glutathione metabolic process"/>
    <property type="evidence" value="ECO:0007669"/>
    <property type="project" value="TreeGrafter"/>
</dbReference>
<evidence type="ECO:0000256" key="5">
    <source>
        <dbReference type="PIRSR" id="PIRSR006386-1"/>
    </source>
</evidence>
<dbReference type="Proteomes" id="UP000271974">
    <property type="component" value="Unassembled WGS sequence"/>
</dbReference>
<dbReference type="InterPro" id="IPR036249">
    <property type="entry name" value="Thioredoxin-like_sf"/>
</dbReference>
<dbReference type="STRING" id="188477.A0A3S0ZPY6"/>
<evidence type="ECO:0000256" key="4">
    <source>
        <dbReference type="PIRNR" id="PIRNR006386"/>
    </source>
</evidence>
<dbReference type="OrthoDB" id="4664297at2759"/>
<reference evidence="7 8" key="1">
    <citation type="submission" date="2019-01" db="EMBL/GenBank/DDBJ databases">
        <title>A draft genome assembly of the solar-powered sea slug Elysia chlorotica.</title>
        <authorList>
            <person name="Cai H."/>
            <person name="Li Q."/>
            <person name="Fang X."/>
            <person name="Li J."/>
            <person name="Curtis N.E."/>
            <person name="Altenburger A."/>
            <person name="Shibata T."/>
            <person name="Feng M."/>
            <person name="Maeda T."/>
            <person name="Schwartz J.A."/>
            <person name="Shigenobu S."/>
            <person name="Lundholm N."/>
            <person name="Nishiyama T."/>
            <person name="Yang H."/>
            <person name="Hasebe M."/>
            <person name="Li S."/>
            <person name="Pierce S.K."/>
            <person name="Wang J."/>
        </authorList>
    </citation>
    <scope>NUCLEOTIDE SEQUENCE [LARGE SCALE GENOMIC DNA]</scope>
    <source>
        <strain evidence="7">EC2010</strain>
        <tissue evidence="7">Whole organism of an adult</tissue>
    </source>
</reference>
<dbReference type="GO" id="GO:0005777">
    <property type="term" value="C:peroxisome"/>
    <property type="evidence" value="ECO:0007669"/>
    <property type="project" value="TreeGrafter"/>
</dbReference>
<proteinExistence type="inferred from homology"/>
<dbReference type="AlphaFoldDB" id="A0A3S0ZPY6"/>
<protein>
    <recommendedName>
        <fullName evidence="4">Glutathione S-transferase kappa</fullName>
        <ecNumber evidence="4">2.5.1.18</ecNumber>
    </recommendedName>
</protein>
<evidence type="ECO:0000313" key="7">
    <source>
        <dbReference type="EMBL" id="RUS80073.1"/>
    </source>
</evidence>
<dbReference type="PIRSF" id="PIRSF006386">
    <property type="entry name" value="HCCAis_GSTk"/>
    <property type="match status" value="1"/>
</dbReference>
<keyword evidence="8" id="KW-1185">Reference proteome</keyword>
<sequence>MSRKSVELFYDVVSPYSWFAFEVLCRYQTRWNISLKLRPFLLGGVMNESGNRPPAMVPNKGTYMFKDMHRLKKYFGVPLNIPSDPPKVMFEKGSLNAQRFLTAIDASMPDKVEPVTRELWMRIWSRDEDITSPESLAQAAKKAGVSDKDIASLLAAMKDDKIKRKLKQTTSDAMAIGAFGSPIIATEVNGEKEFVFGSDRFPVLADMIGERWEGPEPGVSSKL</sequence>
<name>A0A3S0ZPY6_ELYCH</name>
<evidence type="ECO:0000256" key="3">
    <source>
        <dbReference type="ARBA" id="ARBA00047960"/>
    </source>
</evidence>
<feature type="domain" description="DSBA-like thioredoxin" evidence="6">
    <location>
        <begin position="6"/>
        <end position="208"/>
    </location>
</feature>
<dbReference type="FunFam" id="3.40.30.10:FF:000096">
    <property type="entry name" value="Glutathione S-transferase kappa"/>
    <property type="match status" value="1"/>
</dbReference>
<keyword evidence="2 4" id="KW-0808">Transferase</keyword>
<organism evidence="7 8">
    <name type="scientific">Elysia chlorotica</name>
    <name type="common">Eastern emerald elysia</name>
    <name type="synonym">Sea slug</name>
    <dbReference type="NCBI Taxonomy" id="188477"/>
    <lineage>
        <taxon>Eukaryota</taxon>
        <taxon>Metazoa</taxon>
        <taxon>Spiralia</taxon>
        <taxon>Lophotrochozoa</taxon>
        <taxon>Mollusca</taxon>
        <taxon>Gastropoda</taxon>
        <taxon>Heterobranchia</taxon>
        <taxon>Euthyneura</taxon>
        <taxon>Panpulmonata</taxon>
        <taxon>Sacoglossa</taxon>
        <taxon>Placobranchoidea</taxon>
        <taxon>Plakobranchidae</taxon>
        <taxon>Elysia</taxon>
    </lineage>
</organism>
<dbReference type="Gene3D" id="3.40.30.10">
    <property type="entry name" value="Glutaredoxin"/>
    <property type="match status" value="1"/>
</dbReference>
<comment type="catalytic activity">
    <reaction evidence="3 4">
        <text>RX + glutathione = an S-substituted glutathione + a halide anion + H(+)</text>
        <dbReference type="Rhea" id="RHEA:16437"/>
        <dbReference type="ChEBI" id="CHEBI:15378"/>
        <dbReference type="ChEBI" id="CHEBI:16042"/>
        <dbReference type="ChEBI" id="CHEBI:17792"/>
        <dbReference type="ChEBI" id="CHEBI:57925"/>
        <dbReference type="ChEBI" id="CHEBI:90779"/>
        <dbReference type="EC" id="2.5.1.18"/>
    </reaction>
</comment>
<dbReference type="InterPro" id="IPR014440">
    <property type="entry name" value="HCCAis_GSTk"/>
</dbReference>
<gene>
    <name evidence="7" type="ORF">EGW08_012190</name>
</gene>
<dbReference type="PANTHER" id="PTHR42943:SF2">
    <property type="entry name" value="GLUTATHIONE S-TRANSFERASE KAPPA 1"/>
    <property type="match status" value="1"/>
</dbReference>
<dbReference type="EC" id="2.5.1.18" evidence="4"/>
<dbReference type="GO" id="GO:0004364">
    <property type="term" value="F:glutathione transferase activity"/>
    <property type="evidence" value="ECO:0007669"/>
    <property type="project" value="UniProtKB-UniRule"/>
</dbReference>
<evidence type="ECO:0000313" key="8">
    <source>
        <dbReference type="Proteomes" id="UP000271974"/>
    </source>
</evidence>
<dbReference type="GO" id="GO:0004602">
    <property type="term" value="F:glutathione peroxidase activity"/>
    <property type="evidence" value="ECO:0007669"/>
    <property type="project" value="TreeGrafter"/>
</dbReference>
<evidence type="ECO:0000259" key="6">
    <source>
        <dbReference type="Pfam" id="PF01323"/>
    </source>
</evidence>
<dbReference type="EMBL" id="RQTK01000413">
    <property type="protein sequence ID" value="RUS80073.1"/>
    <property type="molecule type" value="Genomic_DNA"/>
</dbReference>
<evidence type="ECO:0000256" key="1">
    <source>
        <dbReference type="ARBA" id="ARBA00006494"/>
    </source>
</evidence>
<dbReference type="InterPro" id="IPR001853">
    <property type="entry name" value="DSBA-like_thioredoxin_dom"/>
</dbReference>
<dbReference type="PANTHER" id="PTHR42943">
    <property type="entry name" value="GLUTATHIONE S-TRANSFERASE KAPPA"/>
    <property type="match status" value="1"/>
</dbReference>
<accession>A0A3S0ZPY6</accession>
<dbReference type="SUPFAM" id="SSF52833">
    <property type="entry name" value="Thioredoxin-like"/>
    <property type="match status" value="1"/>
</dbReference>
<dbReference type="InterPro" id="IPR051924">
    <property type="entry name" value="GST_Kappa/NadH"/>
</dbReference>
<comment type="caution">
    <text evidence="7">The sequence shown here is derived from an EMBL/GenBank/DDBJ whole genome shotgun (WGS) entry which is preliminary data.</text>
</comment>
<dbReference type="Pfam" id="PF01323">
    <property type="entry name" value="DSBA"/>
    <property type="match status" value="1"/>
</dbReference>
<comment type="similarity">
    <text evidence="1 4">Belongs to the GST superfamily. Kappa family.</text>
</comment>
<feature type="active site" description="Nucleophile" evidence="5">
    <location>
        <position position="14"/>
    </location>
</feature>
<dbReference type="GO" id="GO:0005739">
    <property type="term" value="C:mitochondrion"/>
    <property type="evidence" value="ECO:0007669"/>
    <property type="project" value="TreeGrafter"/>
</dbReference>